<reference evidence="1" key="1">
    <citation type="submission" date="2022-08" db="EMBL/GenBank/DDBJ databases">
        <authorList>
            <person name="Gutierrez-Valencia J."/>
        </authorList>
    </citation>
    <scope>NUCLEOTIDE SEQUENCE</scope>
</reference>
<name>A0AAV0RMA0_9ROSI</name>
<evidence type="ECO:0000313" key="2">
    <source>
        <dbReference type="Proteomes" id="UP001154282"/>
    </source>
</evidence>
<organism evidence="1 2">
    <name type="scientific">Linum tenue</name>
    <dbReference type="NCBI Taxonomy" id="586396"/>
    <lineage>
        <taxon>Eukaryota</taxon>
        <taxon>Viridiplantae</taxon>
        <taxon>Streptophyta</taxon>
        <taxon>Embryophyta</taxon>
        <taxon>Tracheophyta</taxon>
        <taxon>Spermatophyta</taxon>
        <taxon>Magnoliopsida</taxon>
        <taxon>eudicotyledons</taxon>
        <taxon>Gunneridae</taxon>
        <taxon>Pentapetalae</taxon>
        <taxon>rosids</taxon>
        <taxon>fabids</taxon>
        <taxon>Malpighiales</taxon>
        <taxon>Linaceae</taxon>
        <taxon>Linum</taxon>
    </lineage>
</organism>
<evidence type="ECO:0000313" key="1">
    <source>
        <dbReference type="EMBL" id="CAI0558705.1"/>
    </source>
</evidence>
<protein>
    <submittedName>
        <fullName evidence="1">Uncharacterized protein</fullName>
    </submittedName>
</protein>
<keyword evidence="2" id="KW-1185">Reference proteome</keyword>
<accession>A0AAV0RMA0</accession>
<dbReference type="EMBL" id="CAMGYJ010000011">
    <property type="protein sequence ID" value="CAI0558705.1"/>
    <property type="molecule type" value="Genomic_DNA"/>
</dbReference>
<dbReference type="Proteomes" id="UP001154282">
    <property type="component" value="Unassembled WGS sequence"/>
</dbReference>
<proteinExistence type="predicted"/>
<comment type="caution">
    <text evidence="1">The sequence shown here is derived from an EMBL/GenBank/DDBJ whole genome shotgun (WGS) entry which is preliminary data.</text>
</comment>
<gene>
    <name evidence="1" type="ORF">LITE_LOCUS48880</name>
</gene>
<dbReference type="AlphaFoldDB" id="A0AAV0RMA0"/>
<sequence length="38" mass="4439">MSTFLYSVRASCRSLRMHLVLPHGFLPVCQVWMMLDRG</sequence>